<dbReference type="Pfam" id="PF04970">
    <property type="entry name" value="LRAT"/>
    <property type="match status" value="1"/>
</dbReference>
<name>A0A914AF30_PATMI</name>
<keyword evidence="2" id="KW-0808">Transferase</keyword>
<keyword evidence="7" id="KW-1185">Reference proteome</keyword>
<dbReference type="InterPro" id="IPR007053">
    <property type="entry name" value="LRAT_dom"/>
</dbReference>
<keyword evidence="4" id="KW-0443">Lipid metabolism</keyword>
<protein>
    <recommendedName>
        <fullName evidence="5">LRAT domain-containing protein</fullName>
    </recommendedName>
</protein>
<comment type="similarity">
    <text evidence="1">Belongs to the H-rev107 family.</text>
</comment>
<dbReference type="OrthoDB" id="421951at2759"/>
<dbReference type="GO" id="GO:0005737">
    <property type="term" value="C:cytoplasm"/>
    <property type="evidence" value="ECO:0007669"/>
    <property type="project" value="TreeGrafter"/>
</dbReference>
<dbReference type="GO" id="GO:0008970">
    <property type="term" value="F:phospholipase A1 activity"/>
    <property type="evidence" value="ECO:0007669"/>
    <property type="project" value="TreeGrafter"/>
</dbReference>
<feature type="domain" description="LRAT" evidence="5">
    <location>
        <begin position="49"/>
        <end position="176"/>
    </location>
</feature>
<accession>A0A914AF30</accession>
<organism evidence="6 7">
    <name type="scientific">Patiria miniata</name>
    <name type="common">Bat star</name>
    <name type="synonym">Asterina miniata</name>
    <dbReference type="NCBI Taxonomy" id="46514"/>
    <lineage>
        <taxon>Eukaryota</taxon>
        <taxon>Metazoa</taxon>
        <taxon>Echinodermata</taxon>
        <taxon>Eleutherozoa</taxon>
        <taxon>Asterozoa</taxon>
        <taxon>Asteroidea</taxon>
        <taxon>Valvatacea</taxon>
        <taxon>Valvatida</taxon>
        <taxon>Asterinidae</taxon>
        <taxon>Patiria</taxon>
    </lineage>
</organism>
<proteinExistence type="inferred from homology"/>
<dbReference type="Gene3D" id="3.90.1720.10">
    <property type="entry name" value="endopeptidase domain like (from Nostoc punctiforme)"/>
    <property type="match status" value="1"/>
</dbReference>
<evidence type="ECO:0000313" key="7">
    <source>
        <dbReference type="Proteomes" id="UP000887568"/>
    </source>
</evidence>
<dbReference type="GO" id="GO:0016410">
    <property type="term" value="F:N-acyltransferase activity"/>
    <property type="evidence" value="ECO:0007669"/>
    <property type="project" value="TreeGrafter"/>
</dbReference>
<evidence type="ECO:0000256" key="4">
    <source>
        <dbReference type="ARBA" id="ARBA00023098"/>
    </source>
</evidence>
<dbReference type="GO" id="GO:0070292">
    <property type="term" value="P:N-acylphosphatidylethanolamine metabolic process"/>
    <property type="evidence" value="ECO:0007669"/>
    <property type="project" value="TreeGrafter"/>
</dbReference>
<dbReference type="PANTHER" id="PTHR13943">
    <property type="entry name" value="HRAS-LIKE SUPPRESSOR - RELATED"/>
    <property type="match status" value="1"/>
</dbReference>
<sequence>MQALDYLVLQILNRHSTGRKHGEQQQLWDCRHTSEDIKDVERKLGVGDRLEFNRGLYAHWGMYVGRFQGMRHAVVHFGVFEKGLECPKKKKSGRAFAASQKPEIRADTIGKILGGSGEVRINNTRDNEVEPLRPNDIIEKTKSNLRDKTPTAYNLYGNNCEHFVNRCRYGTPHSEQLCSPG</sequence>
<dbReference type="Proteomes" id="UP000887568">
    <property type="component" value="Unplaced"/>
</dbReference>
<evidence type="ECO:0000313" key="6">
    <source>
        <dbReference type="EnsemblMetazoa" id="XP_038061974.1"/>
    </source>
</evidence>
<dbReference type="RefSeq" id="XP_038061974.1">
    <property type="nucleotide sequence ID" value="XM_038206046.1"/>
</dbReference>
<dbReference type="PROSITE" id="PS51934">
    <property type="entry name" value="LRAT"/>
    <property type="match status" value="1"/>
</dbReference>
<dbReference type="PANTHER" id="PTHR13943:SF77">
    <property type="entry name" value="LRAT DOMAIN-CONTAINING PROTEIN"/>
    <property type="match status" value="1"/>
</dbReference>
<evidence type="ECO:0000256" key="3">
    <source>
        <dbReference type="ARBA" id="ARBA00022801"/>
    </source>
</evidence>
<dbReference type="EnsemblMetazoa" id="XM_038206046.1">
    <property type="protein sequence ID" value="XP_038061974.1"/>
    <property type="gene ID" value="LOC119732506"/>
</dbReference>
<dbReference type="AlphaFoldDB" id="A0A914AF30"/>
<reference evidence="6" key="1">
    <citation type="submission" date="2022-11" db="UniProtKB">
        <authorList>
            <consortium name="EnsemblMetazoa"/>
        </authorList>
    </citation>
    <scope>IDENTIFICATION</scope>
</reference>
<dbReference type="InterPro" id="IPR051496">
    <property type="entry name" value="H-rev107_PLA/AT"/>
</dbReference>
<keyword evidence="3" id="KW-0378">Hydrolase</keyword>
<dbReference type="GO" id="GO:0004623">
    <property type="term" value="F:phospholipase A2 activity"/>
    <property type="evidence" value="ECO:0007669"/>
    <property type="project" value="TreeGrafter"/>
</dbReference>
<evidence type="ECO:0000256" key="2">
    <source>
        <dbReference type="ARBA" id="ARBA00022679"/>
    </source>
</evidence>
<evidence type="ECO:0000259" key="5">
    <source>
        <dbReference type="PROSITE" id="PS51934"/>
    </source>
</evidence>
<dbReference type="GeneID" id="119732506"/>
<evidence type="ECO:0000256" key="1">
    <source>
        <dbReference type="ARBA" id="ARBA00007824"/>
    </source>
</evidence>